<accession>A0AA51RUR7</accession>
<gene>
    <name evidence="1" type="ORF">Q9312_02955</name>
</gene>
<dbReference type="InterPro" id="IPR011010">
    <property type="entry name" value="DNA_brk_join_enz"/>
</dbReference>
<proteinExistence type="predicted"/>
<dbReference type="RefSeq" id="WP_309203049.1">
    <property type="nucleotide sequence ID" value="NZ_CP133548.1"/>
</dbReference>
<reference evidence="1 2" key="1">
    <citation type="submission" date="2023-08" db="EMBL/GenBank/DDBJ databases">
        <title>Pleionea litopenaei sp. nov., isolated from stomach of juvenile Litopenaeus vannamei.</title>
        <authorList>
            <person name="Rho A.M."/>
            <person name="Hwang C.Y."/>
        </authorList>
    </citation>
    <scope>NUCLEOTIDE SEQUENCE [LARGE SCALE GENOMIC DNA]</scope>
    <source>
        <strain evidence="1 2">HL-JVS1</strain>
    </source>
</reference>
<sequence>MPRSGQARVLTPAQKRHLFEVIQQHRHPEKNTAIMQVSFKLGLRAQEIALLQVKEVAQLLNRGTQFKLLEVLSLPAAYTKGADAMKRSKTQYQRKTVSFLINEFNKLRVGRDYDQMQPLRL</sequence>
<dbReference type="KEGG" id="plei:Q9312_02955"/>
<evidence type="ECO:0008006" key="3">
    <source>
        <dbReference type="Google" id="ProtNLM"/>
    </source>
</evidence>
<name>A0AA51RUR7_9GAMM</name>
<keyword evidence="2" id="KW-1185">Reference proteome</keyword>
<protein>
    <recommendedName>
        <fullName evidence="3">Phage integrase family protein</fullName>
    </recommendedName>
</protein>
<evidence type="ECO:0000313" key="2">
    <source>
        <dbReference type="Proteomes" id="UP001239782"/>
    </source>
</evidence>
<dbReference type="AlphaFoldDB" id="A0AA51RUR7"/>
<evidence type="ECO:0000313" key="1">
    <source>
        <dbReference type="EMBL" id="WMS87890.1"/>
    </source>
</evidence>
<dbReference type="EMBL" id="CP133548">
    <property type="protein sequence ID" value="WMS87890.1"/>
    <property type="molecule type" value="Genomic_DNA"/>
</dbReference>
<dbReference type="Proteomes" id="UP001239782">
    <property type="component" value="Chromosome"/>
</dbReference>
<dbReference type="GO" id="GO:0003677">
    <property type="term" value="F:DNA binding"/>
    <property type="evidence" value="ECO:0007669"/>
    <property type="project" value="InterPro"/>
</dbReference>
<organism evidence="1 2">
    <name type="scientific">Pleionea litopenaei</name>
    <dbReference type="NCBI Taxonomy" id="3070815"/>
    <lineage>
        <taxon>Bacteria</taxon>
        <taxon>Pseudomonadati</taxon>
        <taxon>Pseudomonadota</taxon>
        <taxon>Gammaproteobacteria</taxon>
        <taxon>Oceanospirillales</taxon>
        <taxon>Pleioneaceae</taxon>
        <taxon>Pleionea</taxon>
    </lineage>
</organism>
<dbReference type="SUPFAM" id="SSF56349">
    <property type="entry name" value="DNA breaking-rejoining enzymes"/>
    <property type="match status" value="1"/>
</dbReference>